<dbReference type="RefSeq" id="WP_135657442.1">
    <property type="nucleotide sequence ID" value="NZ_SRMQ01000002.1"/>
</dbReference>
<dbReference type="AlphaFoldDB" id="A0A4Z0Y2R0"/>
<dbReference type="Proteomes" id="UP000297714">
    <property type="component" value="Unassembled WGS sequence"/>
</dbReference>
<evidence type="ECO:0000313" key="2">
    <source>
        <dbReference type="Proteomes" id="UP000297714"/>
    </source>
</evidence>
<evidence type="ECO:0000313" key="1">
    <source>
        <dbReference type="EMBL" id="TGJ77157.1"/>
    </source>
</evidence>
<dbReference type="OrthoDB" id="2056792at2"/>
<organism evidence="1 2">
    <name type="scientific">Caproiciproducens galactitolivorans</name>
    <dbReference type="NCBI Taxonomy" id="642589"/>
    <lineage>
        <taxon>Bacteria</taxon>
        <taxon>Bacillati</taxon>
        <taxon>Bacillota</taxon>
        <taxon>Clostridia</taxon>
        <taxon>Eubacteriales</taxon>
        <taxon>Acutalibacteraceae</taxon>
        <taxon>Caproiciproducens</taxon>
    </lineage>
</organism>
<dbReference type="EMBL" id="SRMQ01000002">
    <property type="protein sequence ID" value="TGJ77157.1"/>
    <property type="molecule type" value="Genomic_DNA"/>
</dbReference>
<accession>A0A4Z0Y2R0</accession>
<sequence>MRTIKKLINTEKKVYILLKNKAIQYRFMSDAEREGITYGDNVKPTERKVDDIMALQPNGTICFLGWAGRMCYHYNKENVLRIDYERYIDGAENYII</sequence>
<name>A0A4Z0Y2R0_9FIRM</name>
<proteinExistence type="predicted"/>
<gene>
    <name evidence="1" type="ORF">CAGA_05250</name>
</gene>
<comment type="caution">
    <text evidence="1">The sequence shown here is derived from an EMBL/GenBank/DDBJ whole genome shotgun (WGS) entry which is preliminary data.</text>
</comment>
<reference evidence="1 2" key="1">
    <citation type="submission" date="2019-04" db="EMBL/GenBank/DDBJ databases">
        <authorList>
            <person name="Poehlein A."/>
            <person name="Bengelsdorf F.R."/>
            <person name="Duerre P."/>
            <person name="Daniel R."/>
        </authorList>
    </citation>
    <scope>NUCLEOTIDE SEQUENCE [LARGE SCALE GENOMIC DNA]</scope>
    <source>
        <strain evidence="1 2">BS-1</strain>
    </source>
</reference>
<protein>
    <submittedName>
        <fullName evidence="1">Uncharacterized protein</fullName>
    </submittedName>
</protein>
<keyword evidence="2" id="KW-1185">Reference proteome</keyword>